<protein>
    <submittedName>
        <fullName evidence="6">Signal peptide peptidase A. Serine peptidase. MEROPS family S49</fullName>
    </submittedName>
</protein>
<organism evidence="6 7">
    <name type="scientific">Desulfocicer vacuolatum DSM 3385</name>
    <dbReference type="NCBI Taxonomy" id="1121400"/>
    <lineage>
        <taxon>Bacteria</taxon>
        <taxon>Pseudomonadati</taxon>
        <taxon>Thermodesulfobacteriota</taxon>
        <taxon>Desulfobacteria</taxon>
        <taxon>Desulfobacterales</taxon>
        <taxon>Desulfobacteraceae</taxon>
        <taxon>Desulfocicer</taxon>
    </lineage>
</organism>
<dbReference type="SUPFAM" id="SSF52096">
    <property type="entry name" value="ClpP/crotonase"/>
    <property type="match status" value="1"/>
</dbReference>
<dbReference type="CDD" id="cd07023">
    <property type="entry name" value="S49_Sppa_N_C"/>
    <property type="match status" value="1"/>
</dbReference>
<dbReference type="STRING" id="1121400.SAMN02746065_12340"/>
<evidence type="ECO:0000256" key="1">
    <source>
        <dbReference type="ARBA" id="ARBA00008683"/>
    </source>
</evidence>
<evidence type="ECO:0000256" key="3">
    <source>
        <dbReference type="ARBA" id="ARBA00022801"/>
    </source>
</evidence>
<dbReference type="InterPro" id="IPR047272">
    <property type="entry name" value="S49_SppA_C"/>
</dbReference>
<dbReference type="GO" id="GO:0008236">
    <property type="term" value="F:serine-type peptidase activity"/>
    <property type="evidence" value="ECO:0007669"/>
    <property type="project" value="UniProtKB-KW"/>
</dbReference>
<evidence type="ECO:0000313" key="7">
    <source>
        <dbReference type="Proteomes" id="UP000192418"/>
    </source>
</evidence>
<dbReference type="InterPro" id="IPR004635">
    <property type="entry name" value="Pept_S49_SppA"/>
</dbReference>
<name>A0A1W2E4P0_9BACT</name>
<comment type="similarity">
    <text evidence="1">Belongs to the peptidase S49 family.</text>
</comment>
<dbReference type="AlphaFoldDB" id="A0A1W2E4P0"/>
<keyword evidence="7" id="KW-1185">Reference proteome</keyword>
<dbReference type="NCBIfam" id="TIGR00706">
    <property type="entry name" value="SppA_dom"/>
    <property type="match status" value="1"/>
</dbReference>
<dbReference type="InterPro" id="IPR002142">
    <property type="entry name" value="Peptidase_S49"/>
</dbReference>
<gene>
    <name evidence="6" type="ORF">SAMN02746065_12340</name>
</gene>
<sequence length="300" mass="32030">MFSRRHPFLFFSLVSLTVVSATFVIITGLIVGGGAMFKASLGTEYGGRSGNVGVVEISGLISSSKEVIEDIKAFRKDADIKAIVLRINSPGGGVGPSQEIYREVMKTRLIKKVVASLGSVAASGGYYSAAACDGIMANPGTITGSIGVIMEYANFKNIIKKIGLTPVVIKSGEYKDMGSPLRDLGDKEKRLLQGVVDEIHSQFVKDVAMGRNMDEEKMATLADGRIFTGARALDLQLVDRLGNLGDAIEWAGVLADISGDVVPVYPREDNMTVIKKVIQSLFKNADITGAITDNFGFVVN</sequence>
<accession>A0A1W2E4P0</accession>
<dbReference type="Pfam" id="PF01343">
    <property type="entry name" value="Peptidase_S49"/>
    <property type="match status" value="1"/>
</dbReference>
<dbReference type="Proteomes" id="UP000192418">
    <property type="component" value="Unassembled WGS sequence"/>
</dbReference>
<feature type="domain" description="Peptidase S49" evidence="5">
    <location>
        <begin position="110"/>
        <end position="257"/>
    </location>
</feature>
<evidence type="ECO:0000256" key="4">
    <source>
        <dbReference type="ARBA" id="ARBA00022825"/>
    </source>
</evidence>
<reference evidence="6 7" key="1">
    <citation type="submission" date="2017-04" db="EMBL/GenBank/DDBJ databases">
        <authorList>
            <person name="Afonso C.L."/>
            <person name="Miller P.J."/>
            <person name="Scott M.A."/>
            <person name="Spackman E."/>
            <person name="Goraichik I."/>
            <person name="Dimitrov K.M."/>
            <person name="Suarez D.L."/>
            <person name="Swayne D.E."/>
        </authorList>
    </citation>
    <scope>NUCLEOTIDE SEQUENCE [LARGE SCALE GENOMIC DNA]</scope>
    <source>
        <strain evidence="6 7">DSM 3385</strain>
    </source>
</reference>
<keyword evidence="3" id="KW-0378">Hydrolase</keyword>
<dbReference type="Gene3D" id="6.20.330.10">
    <property type="match status" value="1"/>
</dbReference>
<evidence type="ECO:0000256" key="2">
    <source>
        <dbReference type="ARBA" id="ARBA00022670"/>
    </source>
</evidence>
<dbReference type="GO" id="GO:0006508">
    <property type="term" value="P:proteolysis"/>
    <property type="evidence" value="ECO:0007669"/>
    <property type="project" value="UniProtKB-KW"/>
</dbReference>
<dbReference type="Gene3D" id="3.90.226.10">
    <property type="entry name" value="2-enoyl-CoA Hydratase, Chain A, domain 1"/>
    <property type="match status" value="1"/>
</dbReference>
<dbReference type="PANTHER" id="PTHR42987:SF7">
    <property type="entry name" value="SIGNAL PEPTIDE PEPTIDASE SPPA-RELATED"/>
    <property type="match status" value="1"/>
</dbReference>
<dbReference type="PANTHER" id="PTHR42987">
    <property type="entry name" value="PEPTIDASE S49"/>
    <property type="match status" value="1"/>
</dbReference>
<evidence type="ECO:0000259" key="5">
    <source>
        <dbReference type="Pfam" id="PF01343"/>
    </source>
</evidence>
<keyword evidence="4" id="KW-0720">Serine protease</keyword>
<keyword evidence="2" id="KW-0645">Protease</keyword>
<dbReference type="RefSeq" id="WP_084071206.1">
    <property type="nucleotide sequence ID" value="NZ_FWXY01000023.1"/>
</dbReference>
<proteinExistence type="inferred from homology"/>
<evidence type="ECO:0000313" key="6">
    <source>
        <dbReference type="EMBL" id="SMD04008.1"/>
    </source>
</evidence>
<dbReference type="OrthoDB" id="9764363at2"/>
<dbReference type="EMBL" id="FWXY01000023">
    <property type="protein sequence ID" value="SMD04008.1"/>
    <property type="molecule type" value="Genomic_DNA"/>
</dbReference>
<dbReference type="InterPro" id="IPR029045">
    <property type="entry name" value="ClpP/crotonase-like_dom_sf"/>
</dbReference>